<dbReference type="GO" id="GO:0051642">
    <property type="term" value="P:centrosome localization"/>
    <property type="evidence" value="ECO:0007669"/>
    <property type="project" value="TreeGrafter"/>
</dbReference>
<name>A0A6I9NP98_9TELE</name>
<organism evidence="5 6">
    <name type="scientific">Notothenia coriiceps</name>
    <name type="common">black rockcod</name>
    <dbReference type="NCBI Taxonomy" id="8208"/>
    <lineage>
        <taxon>Eukaryota</taxon>
        <taxon>Metazoa</taxon>
        <taxon>Chordata</taxon>
        <taxon>Craniata</taxon>
        <taxon>Vertebrata</taxon>
        <taxon>Euteleostomi</taxon>
        <taxon>Actinopterygii</taxon>
        <taxon>Neopterygii</taxon>
        <taxon>Teleostei</taxon>
        <taxon>Neoteleostei</taxon>
        <taxon>Acanthomorphata</taxon>
        <taxon>Eupercaria</taxon>
        <taxon>Perciformes</taxon>
        <taxon>Notothenioidei</taxon>
        <taxon>Nototheniidae</taxon>
        <taxon>Notothenia</taxon>
    </lineage>
</organism>
<accession>A0A6I9NP98</accession>
<dbReference type="RefSeq" id="XP_010779514.1">
    <property type="nucleotide sequence ID" value="XM_010781212.1"/>
</dbReference>
<dbReference type="PANTHER" id="PTHR18905:SF11">
    <property type="entry name" value="NINEIN"/>
    <property type="match status" value="1"/>
</dbReference>
<dbReference type="OrthoDB" id="5799458at2759"/>
<keyword evidence="5" id="KW-1185">Reference proteome</keyword>
<keyword evidence="4" id="KW-0206">Cytoskeleton</keyword>
<evidence type="ECO:0000256" key="2">
    <source>
        <dbReference type="ARBA" id="ARBA00022490"/>
    </source>
</evidence>
<evidence type="ECO:0000313" key="5">
    <source>
        <dbReference type="Proteomes" id="UP000504611"/>
    </source>
</evidence>
<dbReference type="GO" id="GO:0000242">
    <property type="term" value="C:pericentriolar material"/>
    <property type="evidence" value="ECO:0007669"/>
    <property type="project" value="TreeGrafter"/>
</dbReference>
<dbReference type="GeneID" id="104954140"/>
<dbReference type="PANTHER" id="PTHR18905">
    <property type="entry name" value="NINEIN"/>
    <property type="match status" value="1"/>
</dbReference>
<reference evidence="6 7" key="1">
    <citation type="submission" date="2025-04" db="UniProtKB">
        <authorList>
            <consortium name="RefSeq"/>
        </authorList>
    </citation>
    <scope>IDENTIFICATION</scope>
    <source>
        <tissue evidence="6 7">Muscle</tissue>
    </source>
</reference>
<evidence type="ECO:0000256" key="1">
    <source>
        <dbReference type="ARBA" id="ARBA00004300"/>
    </source>
</evidence>
<dbReference type="GO" id="GO:0097539">
    <property type="term" value="C:ciliary transition fiber"/>
    <property type="evidence" value="ECO:0007669"/>
    <property type="project" value="TreeGrafter"/>
</dbReference>
<keyword evidence="3" id="KW-0597">Phosphoprotein</keyword>
<evidence type="ECO:0000313" key="7">
    <source>
        <dbReference type="RefSeq" id="XP_010779515.1"/>
    </source>
</evidence>
<evidence type="ECO:0000256" key="4">
    <source>
        <dbReference type="ARBA" id="ARBA00023212"/>
    </source>
</evidence>
<dbReference type="GO" id="GO:0005814">
    <property type="term" value="C:centriole"/>
    <property type="evidence" value="ECO:0007669"/>
    <property type="project" value="TreeGrafter"/>
</dbReference>
<dbReference type="GO" id="GO:0090222">
    <property type="term" value="P:centrosome-templated microtubule nucleation"/>
    <property type="evidence" value="ECO:0007669"/>
    <property type="project" value="TreeGrafter"/>
</dbReference>
<sequence length="107" mass="12713">MQQDERQRKMKIMEVRMREIELSLSNVKLLLREKVAQLKEQLHKNGKADVLIGNLYDENDVLLEVLEKTKQRHIILEKKNFLLEEKISSLNKIMCDLTPPPSLPYHY</sequence>
<dbReference type="GO" id="GO:0097431">
    <property type="term" value="C:mitotic spindle pole"/>
    <property type="evidence" value="ECO:0007669"/>
    <property type="project" value="TreeGrafter"/>
</dbReference>
<comment type="subcellular location">
    <subcellularLocation>
        <location evidence="1">Cytoplasm</location>
        <location evidence="1">Cytoskeleton</location>
        <location evidence="1">Microtubule organizing center</location>
        <location evidence="1">Centrosome</location>
    </subcellularLocation>
</comment>
<proteinExistence type="predicted"/>
<dbReference type="KEGG" id="ncc:104954140"/>
<dbReference type="Proteomes" id="UP000504611">
    <property type="component" value="Unplaced"/>
</dbReference>
<gene>
    <name evidence="6 7" type="primary">nin</name>
</gene>
<dbReference type="AlphaFoldDB" id="A0A6I9NP98"/>
<evidence type="ECO:0000313" key="6">
    <source>
        <dbReference type="RefSeq" id="XP_010779514.1"/>
    </source>
</evidence>
<evidence type="ECO:0000256" key="3">
    <source>
        <dbReference type="ARBA" id="ARBA00022553"/>
    </source>
</evidence>
<protein>
    <submittedName>
        <fullName evidence="6 7">Ninein isoform X1</fullName>
    </submittedName>
</protein>
<keyword evidence="2" id="KW-0963">Cytoplasm</keyword>
<dbReference type="GO" id="GO:0034454">
    <property type="term" value="P:microtubule anchoring at centrosome"/>
    <property type="evidence" value="ECO:0007669"/>
    <property type="project" value="TreeGrafter"/>
</dbReference>
<dbReference type="RefSeq" id="XP_010779515.1">
    <property type="nucleotide sequence ID" value="XM_010781213.1"/>
</dbReference>